<name>A0A3R9QZA3_9CREN</name>
<organism evidence="1 2">
    <name type="scientific">Candidatus Methanodesulfokora washburnensis</name>
    <dbReference type="NCBI Taxonomy" id="2478471"/>
    <lineage>
        <taxon>Archaea</taxon>
        <taxon>Thermoproteota</taxon>
        <taxon>Candidatus Korarchaeia</taxon>
        <taxon>Candidatus Korarchaeia incertae sedis</taxon>
        <taxon>Candidatus Methanodesulfokora</taxon>
    </lineage>
</organism>
<evidence type="ECO:0000313" key="1">
    <source>
        <dbReference type="EMBL" id="RSN77131.1"/>
    </source>
</evidence>
<evidence type="ECO:0000313" key="2">
    <source>
        <dbReference type="Proteomes" id="UP000277582"/>
    </source>
</evidence>
<proteinExistence type="predicted"/>
<keyword evidence="2" id="KW-1185">Reference proteome</keyword>
<protein>
    <submittedName>
        <fullName evidence="1">Uncharacterized protein</fullName>
    </submittedName>
</protein>
<accession>A0A3R9QZA3</accession>
<sequence>MKNSLFCARYVVVRSTEWAHTQDIRRMRGAPLPLKAINEDSNSVAIRDGTGSKMLTTRQRLLPLWLSS</sequence>
<comment type="caution">
    <text evidence="1">The sequence shown here is derived from an EMBL/GenBank/DDBJ whole genome shotgun (WGS) entry which is preliminary data.</text>
</comment>
<dbReference type="AlphaFoldDB" id="A0A3R9QZA3"/>
<dbReference type="EMBL" id="RCOS01000045">
    <property type="protein sequence ID" value="RSN77131.1"/>
    <property type="molecule type" value="Genomic_DNA"/>
</dbReference>
<gene>
    <name evidence="1" type="ORF">D6D85_03085</name>
</gene>
<dbReference type="Proteomes" id="UP000277582">
    <property type="component" value="Unassembled WGS sequence"/>
</dbReference>
<reference evidence="1 2" key="1">
    <citation type="submission" date="2018-10" db="EMBL/GenBank/DDBJ databases">
        <title>Co-occurring genomic capacity for anaerobic methane metabolism and dissimilatory sulfite reduction discovered in the Korarchaeota.</title>
        <authorList>
            <person name="Mckay L.J."/>
            <person name="Dlakic M."/>
            <person name="Fields M.W."/>
            <person name="Delmont T.O."/>
            <person name="Eren A.M."/>
            <person name="Jay Z.J."/>
            <person name="Klingelsmith K.B."/>
            <person name="Rusch D.B."/>
            <person name="Inskeep W.P."/>
        </authorList>
    </citation>
    <scope>NUCLEOTIDE SEQUENCE [LARGE SCALE GENOMIC DNA]</scope>
    <source>
        <strain evidence="1 2">MDKW</strain>
    </source>
</reference>